<dbReference type="Gene3D" id="3.60.70.12">
    <property type="entry name" value="L-amino peptidase D-ALA esterase/amidase"/>
    <property type="match status" value="1"/>
</dbReference>
<comment type="similarity">
    <text evidence="1">Belongs to the peptidase S58 family.</text>
</comment>
<dbReference type="InterPro" id="IPR005321">
    <property type="entry name" value="Peptidase_S58_DmpA"/>
</dbReference>
<dbReference type="OrthoDB" id="5501652at2"/>
<dbReference type="GO" id="GO:0004177">
    <property type="term" value="F:aminopeptidase activity"/>
    <property type="evidence" value="ECO:0007669"/>
    <property type="project" value="UniProtKB-KW"/>
</dbReference>
<evidence type="ECO:0000313" key="3">
    <source>
        <dbReference type="Proteomes" id="UP000019678"/>
    </source>
</evidence>
<dbReference type="eggNOG" id="COG3191">
    <property type="taxonomic scope" value="Bacteria"/>
</dbReference>
<dbReference type="Pfam" id="PF03576">
    <property type="entry name" value="Peptidase_S58"/>
    <property type="match status" value="1"/>
</dbReference>
<keyword evidence="2" id="KW-0378">Hydrolase</keyword>
<comment type="caution">
    <text evidence="2">The sequence shown here is derived from an EMBL/GenBank/DDBJ whole genome shotgun (WGS) entry which is preliminary data.</text>
</comment>
<dbReference type="PANTHER" id="PTHR36512">
    <property type="entry name" value="D-AMINOPEPTIDASE"/>
    <property type="match status" value="1"/>
</dbReference>
<evidence type="ECO:0000256" key="1">
    <source>
        <dbReference type="ARBA" id="ARBA00007068"/>
    </source>
</evidence>
<keyword evidence="3" id="KW-1185">Reference proteome</keyword>
<evidence type="ECO:0000313" key="2">
    <source>
        <dbReference type="EMBL" id="EYF03870.1"/>
    </source>
</evidence>
<reference evidence="2 3" key="1">
    <citation type="submission" date="2013-05" db="EMBL/GenBank/DDBJ databases">
        <title>Genome assembly of Chondromyces apiculatus DSM 436.</title>
        <authorList>
            <person name="Sharma G."/>
            <person name="Khatri I."/>
            <person name="Kaur C."/>
            <person name="Mayilraj S."/>
            <person name="Subramanian S."/>
        </authorList>
    </citation>
    <scope>NUCLEOTIDE SEQUENCE [LARGE SCALE GENOMIC DNA]</scope>
    <source>
        <strain evidence="2 3">DSM 436</strain>
    </source>
</reference>
<proteinExistence type="inferred from homology"/>
<keyword evidence="2" id="KW-0645">Protease</keyword>
<dbReference type="EMBL" id="ASRX01000041">
    <property type="protein sequence ID" value="EYF03870.1"/>
    <property type="molecule type" value="Genomic_DNA"/>
</dbReference>
<gene>
    <name evidence="2" type="ORF">CAP_5134</name>
</gene>
<sequence>MAEPAGEGSITDVTGVLVGHLTVDDGEVQTGLTAILPYPSSVRHRKLFVGMASAGGGLGQTGVQVAEDFGTLSSPILLCNATTVGIAYDALITRGHRRDPELPVDDAWPPLVFGLDDGYLNDQRRRPIGHDDVLRTVEQAQAGPVACGSVGIGRGLCALGGKGGVGDGARVLQVGGAAYKLGVLCAANGGVAPGAHGGAAPGATSAAAPGANAAEVRSPAPGSVLVVATDAPLFPAQLCMLAEAALRGLDGTAPPSGVESRRALAFSTASAIEGSMEKPFRSLYPGKHLGEAGLGALLDAAASGARVALGRALGAATAVTGRKGRVVKPLDAAALARLAGASPGPAPAGGLTLRAMVE</sequence>
<dbReference type="Proteomes" id="UP000019678">
    <property type="component" value="Unassembled WGS sequence"/>
</dbReference>
<accession>A0A017T4X2</accession>
<dbReference type="SUPFAM" id="SSF56266">
    <property type="entry name" value="DmpA/ArgJ-like"/>
    <property type="match status" value="1"/>
</dbReference>
<dbReference type="RefSeq" id="WP_052375848.1">
    <property type="nucleotide sequence ID" value="NZ_ASRX01000041.1"/>
</dbReference>
<protein>
    <submittedName>
        <fullName evidence="2">D-aminopeptidase</fullName>
    </submittedName>
</protein>
<dbReference type="STRING" id="1192034.CAP_5134"/>
<name>A0A017T4X2_9BACT</name>
<organism evidence="2 3">
    <name type="scientific">Chondromyces apiculatus DSM 436</name>
    <dbReference type="NCBI Taxonomy" id="1192034"/>
    <lineage>
        <taxon>Bacteria</taxon>
        <taxon>Pseudomonadati</taxon>
        <taxon>Myxococcota</taxon>
        <taxon>Polyangia</taxon>
        <taxon>Polyangiales</taxon>
        <taxon>Polyangiaceae</taxon>
        <taxon>Chondromyces</taxon>
    </lineage>
</organism>
<keyword evidence="2" id="KW-0031">Aminopeptidase</keyword>
<dbReference type="InterPro" id="IPR016117">
    <property type="entry name" value="ArgJ-like_dom_sf"/>
</dbReference>
<dbReference type="AlphaFoldDB" id="A0A017T4X2"/>
<dbReference type="PANTHER" id="PTHR36512:SF3">
    <property type="entry name" value="BLR5678 PROTEIN"/>
    <property type="match status" value="1"/>
</dbReference>